<gene>
    <name evidence="15" type="ORF">rosag_03930</name>
</gene>
<dbReference type="Proteomes" id="UP001161325">
    <property type="component" value="Unassembled WGS sequence"/>
</dbReference>
<evidence type="ECO:0000256" key="1">
    <source>
        <dbReference type="ARBA" id="ARBA00004571"/>
    </source>
</evidence>
<dbReference type="InterPro" id="IPR036942">
    <property type="entry name" value="Beta-barrel_TonB_sf"/>
</dbReference>
<dbReference type="GO" id="GO:0044718">
    <property type="term" value="P:siderophore transmembrane transport"/>
    <property type="evidence" value="ECO:0007669"/>
    <property type="project" value="TreeGrafter"/>
</dbReference>
<dbReference type="GO" id="GO:0030246">
    <property type="term" value="F:carbohydrate binding"/>
    <property type="evidence" value="ECO:0007669"/>
    <property type="project" value="InterPro"/>
</dbReference>
<feature type="signal peptide" evidence="12">
    <location>
        <begin position="1"/>
        <end position="30"/>
    </location>
</feature>
<evidence type="ECO:0000313" key="16">
    <source>
        <dbReference type="Proteomes" id="UP001161325"/>
    </source>
</evidence>
<name>A0AA37QCP7_9BACT</name>
<comment type="similarity">
    <text evidence="10 11">Belongs to the TonB-dependent receptor family.</text>
</comment>
<evidence type="ECO:0000259" key="13">
    <source>
        <dbReference type="Pfam" id="PF00593"/>
    </source>
</evidence>
<dbReference type="InterPro" id="IPR013784">
    <property type="entry name" value="Carb-bd-like_fold"/>
</dbReference>
<dbReference type="GO" id="GO:0015344">
    <property type="term" value="F:siderophore uptake transmembrane transporter activity"/>
    <property type="evidence" value="ECO:0007669"/>
    <property type="project" value="TreeGrafter"/>
</dbReference>
<dbReference type="PROSITE" id="PS52016">
    <property type="entry name" value="TONB_DEPENDENT_REC_3"/>
    <property type="match status" value="1"/>
</dbReference>
<evidence type="ECO:0000256" key="10">
    <source>
        <dbReference type="PROSITE-ProRule" id="PRU01360"/>
    </source>
</evidence>
<keyword evidence="2 10" id="KW-0813">Transport</keyword>
<dbReference type="RefSeq" id="WP_284348324.1">
    <property type="nucleotide sequence ID" value="NZ_BRXS01000001.1"/>
</dbReference>
<sequence length="1042" mass="112603">MTILRHPARAFTRAAGGLLLVAGVAGTAAAQAPQQATITGRVTDAVSGQPIVAAQLNVVGSNLGTQTNAAGQYTIRGVRPGPAEVRVLRVGFAEQKSSVTLTAGQTATLDFQMRTVATTLTPVVTTATGEQRRVEVGNAIAQVNAAEVVSTRAVGNVGDLLTARAAGVQVLPGTQTGAGTRVRIRGTSSLSLSNNPIYVIDGVRMESSTGSSTLSVGGTTPSRVGDLNPEEIANIEIVKGPSAATLYGTDAANGVIVITTKRGTAGRPQWTYYTEQAAIRDNNQYPTAYRGWRTGTSATTNSTAANSVQCFLTQVTSNACKQDSVTAYNLHDDKEATPYGTGYRQQHGLQLGGGSDVMRYFLHGEWEDEDGVTQVPEFERRYMASHNRSLLPEQESPNRLTRVTTRANLNLNLPRNADIAVSAGYTTQDLRLPMSDDSGVSGIAANVYGGPGFKYNLSPAGDTLYGWRQFTPRDIYQAVSNQAIERLIGSTAANWRPQEWLALRGNVGLDYTNRRDTQLCRFANCPDVGTDRLGYKRDNRANFFIYTVDAAGTATRQLTSAIASKTSVGFQFYRNMFNRNGASATQLPPGATTVTAGAIPSADETTTESRTLGGYVEQNLALNDRLFLTAAVRSDRNSAFGADFKTVFYPKFSASWVLSEEPFFPSMGWLNQLRLRSAYGASGVQPGTIDAVQYFSTTAARILPTATAGEAAVESPGLVYSTLGNRNLKPERSAELELGFDGTYWNSRITTELTYYNKTSSDALFSRILPPSAGTGATARLENLGKVRNSGWEALINAQLLQRRALGWDVTFNGSMNSNELVSLGGLPNIVSSSTLQQREGYPLNGWWTRRLTGYNDANGNGIVELSEITVSDTAEFLGYSQPRREIAVTNGFDFWNRRLRLAAMVDYKGGHKQYNNTERIRCASRLNCAGLIDPNASPFEQARTVAVREHSSRTVGGYIEDADFIRWRELALSFNAPETFARRVKTRTVTATLAARNLGVLWTKYSGVDPEATGTATGDAPSEFQAFAPTTYYTFRISLGF</sequence>
<dbReference type="InterPro" id="IPR023996">
    <property type="entry name" value="TonB-dep_OMP_SusC/RagA"/>
</dbReference>
<keyword evidence="5 12" id="KW-0732">Signal</keyword>
<evidence type="ECO:0000256" key="3">
    <source>
        <dbReference type="ARBA" id="ARBA00022452"/>
    </source>
</evidence>
<dbReference type="PANTHER" id="PTHR30069:SF29">
    <property type="entry name" value="HEMOGLOBIN AND HEMOGLOBIN-HAPTOGLOBIN-BINDING PROTEIN 1-RELATED"/>
    <property type="match status" value="1"/>
</dbReference>
<evidence type="ECO:0000256" key="11">
    <source>
        <dbReference type="RuleBase" id="RU003357"/>
    </source>
</evidence>
<keyword evidence="9 10" id="KW-0998">Cell outer membrane</keyword>
<keyword evidence="16" id="KW-1185">Reference proteome</keyword>
<keyword evidence="4 10" id="KW-0812">Transmembrane</keyword>
<dbReference type="InterPro" id="IPR012910">
    <property type="entry name" value="Plug_dom"/>
</dbReference>
<keyword evidence="7 10" id="KW-0472">Membrane</keyword>
<proteinExistence type="inferred from homology"/>
<protein>
    <submittedName>
        <fullName evidence="15">SusC/RagA family TonB-linked outer membrane protein</fullName>
    </submittedName>
</protein>
<feature type="domain" description="TonB-dependent receptor plug" evidence="14">
    <location>
        <begin position="137"/>
        <end position="255"/>
    </location>
</feature>
<dbReference type="InterPro" id="IPR037066">
    <property type="entry name" value="Plug_dom_sf"/>
</dbReference>
<dbReference type="Pfam" id="PF00593">
    <property type="entry name" value="TonB_dep_Rec_b-barrel"/>
    <property type="match status" value="1"/>
</dbReference>
<dbReference type="InterPro" id="IPR039426">
    <property type="entry name" value="TonB-dep_rcpt-like"/>
</dbReference>
<evidence type="ECO:0000256" key="7">
    <source>
        <dbReference type="ARBA" id="ARBA00023136"/>
    </source>
</evidence>
<dbReference type="GO" id="GO:0009279">
    <property type="term" value="C:cell outer membrane"/>
    <property type="evidence" value="ECO:0007669"/>
    <property type="project" value="UniProtKB-SubCell"/>
</dbReference>
<comment type="subcellular location">
    <subcellularLocation>
        <location evidence="1 10">Cell outer membrane</location>
        <topology evidence="1 10">Multi-pass membrane protein</topology>
    </subcellularLocation>
</comment>
<evidence type="ECO:0000256" key="4">
    <source>
        <dbReference type="ARBA" id="ARBA00022692"/>
    </source>
</evidence>
<dbReference type="Gene3D" id="2.40.170.20">
    <property type="entry name" value="TonB-dependent receptor, beta-barrel domain"/>
    <property type="match status" value="1"/>
</dbReference>
<dbReference type="Pfam" id="PF13620">
    <property type="entry name" value="CarboxypepD_reg"/>
    <property type="match status" value="1"/>
</dbReference>
<evidence type="ECO:0000256" key="6">
    <source>
        <dbReference type="ARBA" id="ARBA00023077"/>
    </source>
</evidence>
<accession>A0AA37QCP7</accession>
<dbReference type="AlphaFoldDB" id="A0AA37QCP7"/>
<dbReference type="SUPFAM" id="SSF56935">
    <property type="entry name" value="Porins"/>
    <property type="match status" value="1"/>
</dbReference>
<dbReference type="PANTHER" id="PTHR30069">
    <property type="entry name" value="TONB-DEPENDENT OUTER MEMBRANE RECEPTOR"/>
    <property type="match status" value="1"/>
</dbReference>
<feature type="domain" description="TonB-dependent receptor-like beta-barrel" evidence="13">
    <location>
        <begin position="441"/>
        <end position="897"/>
    </location>
</feature>
<evidence type="ECO:0000256" key="12">
    <source>
        <dbReference type="SAM" id="SignalP"/>
    </source>
</evidence>
<evidence type="ECO:0000256" key="8">
    <source>
        <dbReference type="ARBA" id="ARBA00023170"/>
    </source>
</evidence>
<organism evidence="15 16">
    <name type="scientific">Roseisolibacter agri</name>
    <dbReference type="NCBI Taxonomy" id="2014610"/>
    <lineage>
        <taxon>Bacteria</taxon>
        <taxon>Pseudomonadati</taxon>
        <taxon>Gemmatimonadota</taxon>
        <taxon>Gemmatimonadia</taxon>
        <taxon>Gemmatimonadales</taxon>
        <taxon>Gemmatimonadaceae</taxon>
        <taxon>Roseisolibacter</taxon>
    </lineage>
</organism>
<keyword evidence="3 10" id="KW-1134">Transmembrane beta strand</keyword>
<dbReference type="NCBIfam" id="TIGR04056">
    <property type="entry name" value="OMP_RagA_SusC"/>
    <property type="match status" value="1"/>
</dbReference>
<dbReference type="SUPFAM" id="SSF49452">
    <property type="entry name" value="Starch-binding domain-like"/>
    <property type="match status" value="1"/>
</dbReference>
<dbReference type="InterPro" id="IPR000531">
    <property type="entry name" value="Beta-barrel_TonB"/>
</dbReference>
<evidence type="ECO:0000313" key="15">
    <source>
        <dbReference type="EMBL" id="GLC23880.1"/>
    </source>
</evidence>
<dbReference type="Gene3D" id="2.170.130.10">
    <property type="entry name" value="TonB-dependent receptor, plug domain"/>
    <property type="match status" value="1"/>
</dbReference>
<dbReference type="Gene3D" id="2.60.40.1120">
    <property type="entry name" value="Carboxypeptidase-like, regulatory domain"/>
    <property type="match status" value="1"/>
</dbReference>
<evidence type="ECO:0000256" key="9">
    <source>
        <dbReference type="ARBA" id="ARBA00023237"/>
    </source>
</evidence>
<evidence type="ECO:0000256" key="5">
    <source>
        <dbReference type="ARBA" id="ARBA00022729"/>
    </source>
</evidence>
<reference evidence="15" key="1">
    <citation type="submission" date="2022-08" db="EMBL/GenBank/DDBJ databases">
        <title>Draft genome sequencing of Roseisolibacter agri AW1220.</title>
        <authorList>
            <person name="Tobiishi Y."/>
            <person name="Tonouchi A."/>
        </authorList>
    </citation>
    <scope>NUCLEOTIDE SEQUENCE</scope>
    <source>
        <strain evidence="15">AW1220</strain>
    </source>
</reference>
<dbReference type="Pfam" id="PF07715">
    <property type="entry name" value="Plug"/>
    <property type="match status" value="1"/>
</dbReference>
<comment type="caution">
    <text evidence="15">The sequence shown here is derived from an EMBL/GenBank/DDBJ whole genome shotgun (WGS) entry which is preliminary data.</text>
</comment>
<evidence type="ECO:0000256" key="2">
    <source>
        <dbReference type="ARBA" id="ARBA00022448"/>
    </source>
</evidence>
<keyword evidence="6 11" id="KW-0798">TonB box</keyword>
<dbReference type="EMBL" id="BRXS01000001">
    <property type="protein sequence ID" value="GLC23880.1"/>
    <property type="molecule type" value="Genomic_DNA"/>
</dbReference>
<keyword evidence="8" id="KW-0675">Receptor</keyword>
<feature type="chain" id="PRO_5041349591" evidence="12">
    <location>
        <begin position="31"/>
        <end position="1042"/>
    </location>
</feature>
<evidence type="ECO:0000259" key="14">
    <source>
        <dbReference type="Pfam" id="PF07715"/>
    </source>
</evidence>